<evidence type="ECO:0000256" key="2">
    <source>
        <dbReference type="ARBA" id="ARBA00022645"/>
    </source>
</evidence>
<evidence type="ECO:0000313" key="8">
    <source>
        <dbReference type="EMBL" id="KAK7056343.1"/>
    </source>
</evidence>
<comment type="caution">
    <text evidence="8">The sequence shown here is derived from an EMBL/GenBank/DDBJ whole genome shotgun (WGS) entry which is preliminary data.</text>
</comment>
<feature type="region of interest" description="Disordered" evidence="7">
    <location>
        <begin position="1"/>
        <end position="20"/>
    </location>
</feature>
<feature type="compositionally biased region" description="Polar residues" evidence="7">
    <location>
        <begin position="1"/>
        <end position="10"/>
    </location>
</feature>
<evidence type="ECO:0000313" key="9">
    <source>
        <dbReference type="Proteomes" id="UP001383192"/>
    </source>
</evidence>
<name>A0AAW0DZ95_9AGAR</name>
<proteinExistence type="inferred from homology"/>
<dbReference type="AlphaFoldDB" id="A0AAW0DZ95"/>
<evidence type="ECO:0000256" key="5">
    <source>
        <dbReference type="ARBA" id="ARBA00023180"/>
    </source>
</evidence>
<evidence type="ECO:0000256" key="6">
    <source>
        <dbReference type="RuleBase" id="RU361156"/>
    </source>
</evidence>
<dbReference type="InterPro" id="IPR029058">
    <property type="entry name" value="AB_hydrolase_fold"/>
</dbReference>
<dbReference type="GO" id="GO:0004185">
    <property type="term" value="F:serine-type carboxypeptidase activity"/>
    <property type="evidence" value="ECO:0007669"/>
    <property type="project" value="UniProtKB-UniRule"/>
</dbReference>
<keyword evidence="2 6" id="KW-0121">Carboxypeptidase</keyword>
<evidence type="ECO:0000256" key="3">
    <source>
        <dbReference type="ARBA" id="ARBA00022670"/>
    </source>
</evidence>
<dbReference type="PANTHER" id="PTHR11802:SF479">
    <property type="entry name" value="CARBOXYPEPTIDASE"/>
    <property type="match status" value="1"/>
</dbReference>
<dbReference type="EC" id="3.4.16.-" evidence="6"/>
<comment type="similarity">
    <text evidence="1 6">Belongs to the peptidase S10 family.</text>
</comment>
<accession>A0AAW0DZ95</accession>
<dbReference type="SUPFAM" id="SSF53474">
    <property type="entry name" value="alpha/beta-Hydrolases"/>
    <property type="match status" value="1"/>
</dbReference>
<sequence>MAQQLPSSSPHDYPGQPPAALGPEWQRYFEVTDPLPNITFPLGRSFAGNIPVQRAGHPNNTLFFWAVEKTQGSLTSPAGPAGPTPAPWGIWLNGGPGSSSLAGFLFENGPIRIGSDYAAHPNEHSWDKVADYIWIDQPVGTGFATADADGYVADEDQMGQDFMGFLDNLVKVFPNLAGRPLYLSGESYAGTYIPYIMKAYFGTPNPPVKIAKIAIGDGTLTSEQVFELLPAIKVIETFPQIIGYDIEVHRYFEEQTHLCGYDVNLTYPQNGIIPTVPLQLPTGRDIPWAMQMAQRHSQARTFKSLFTAKIMERTAAGEDLRHLWNPAVNRLTKRDREVARMNWKRDLTGRANGTIDAWYGCLLFDEFMDYAINFTFPWSLGQDSETWPFNYYDVPDATNPQPAMDASIWLNDDRTRKALHAPTDKDWAMTFQFPFGAKGFADPSVEPMAFLTDLATNATKQGIHVVLYSGNNDALIPHFGTELAIQNTTFGGIQGFTKKPSTPWYDDSGNFAGIIHQERNWTYALFDDAGHLIPESKPEAALVFIRDFFFGDKQTGLVQSDGSVVGGQDPQLASDILPGHPEIYYGAGATQSTYVFPEATRAAWTEHTKSKALSTTNTALSVGISDSKAGLLAILALNVLFML</sequence>
<keyword evidence="5" id="KW-0325">Glycoprotein</keyword>
<keyword evidence="3 6" id="KW-0645">Protease</keyword>
<dbReference type="GO" id="GO:0006508">
    <property type="term" value="P:proteolysis"/>
    <property type="evidence" value="ECO:0007669"/>
    <property type="project" value="UniProtKB-KW"/>
</dbReference>
<protein>
    <recommendedName>
        <fullName evidence="6">Carboxypeptidase</fullName>
        <ecNumber evidence="6">3.4.16.-</ecNumber>
    </recommendedName>
</protein>
<gene>
    <name evidence="8" type="ORF">VNI00_002897</name>
</gene>
<dbReference type="Proteomes" id="UP001383192">
    <property type="component" value="Unassembled WGS sequence"/>
</dbReference>
<reference evidence="8 9" key="1">
    <citation type="submission" date="2024-01" db="EMBL/GenBank/DDBJ databases">
        <title>A draft genome for a cacao thread blight-causing isolate of Paramarasmius palmivorus.</title>
        <authorList>
            <person name="Baruah I.K."/>
            <person name="Bukari Y."/>
            <person name="Amoako-Attah I."/>
            <person name="Meinhardt L.W."/>
            <person name="Bailey B.A."/>
            <person name="Cohen S.P."/>
        </authorList>
    </citation>
    <scope>NUCLEOTIDE SEQUENCE [LARGE SCALE GENOMIC DNA]</scope>
    <source>
        <strain evidence="8 9">GH-12</strain>
    </source>
</reference>
<dbReference type="Pfam" id="PF00450">
    <property type="entry name" value="Peptidase_S10"/>
    <property type="match status" value="2"/>
</dbReference>
<evidence type="ECO:0000256" key="7">
    <source>
        <dbReference type="SAM" id="MobiDB-lite"/>
    </source>
</evidence>
<evidence type="ECO:0000256" key="4">
    <source>
        <dbReference type="ARBA" id="ARBA00022801"/>
    </source>
</evidence>
<evidence type="ECO:0000256" key="1">
    <source>
        <dbReference type="ARBA" id="ARBA00009431"/>
    </source>
</evidence>
<dbReference type="InterPro" id="IPR018202">
    <property type="entry name" value="Ser_caboxypep_ser_AS"/>
</dbReference>
<organism evidence="8 9">
    <name type="scientific">Paramarasmius palmivorus</name>
    <dbReference type="NCBI Taxonomy" id="297713"/>
    <lineage>
        <taxon>Eukaryota</taxon>
        <taxon>Fungi</taxon>
        <taxon>Dikarya</taxon>
        <taxon>Basidiomycota</taxon>
        <taxon>Agaricomycotina</taxon>
        <taxon>Agaricomycetes</taxon>
        <taxon>Agaricomycetidae</taxon>
        <taxon>Agaricales</taxon>
        <taxon>Marasmiineae</taxon>
        <taxon>Marasmiaceae</taxon>
        <taxon>Paramarasmius</taxon>
    </lineage>
</organism>
<keyword evidence="4 6" id="KW-0378">Hydrolase</keyword>
<dbReference type="InterPro" id="IPR001563">
    <property type="entry name" value="Peptidase_S10"/>
</dbReference>
<dbReference type="PANTHER" id="PTHR11802">
    <property type="entry name" value="SERINE PROTEASE FAMILY S10 SERINE CARBOXYPEPTIDASE"/>
    <property type="match status" value="1"/>
</dbReference>
<dbReference type="Gene3D" id="3.40.50.1820">
    <property type="entry name" value="alpha/beta hydrolase"/>
    <property type="match status" value="1"/>
</dbReference>
<dbReference type="PRINTS" id="PR00724">
    <property type="entry name" value="CRBOXYPTASEC"/>
</dbReference>
<dbReference type="EMBL" id="JAYKXP010000007">
    <property type="protein sequence ID" value="KAK7056343.1"/>
    <property type="molecule type" value="Genomic_DNA"/>
</dbReference>
<dbReference type="PROSITE" id="PS00131">
    <property type="entry name" value="CARBOXYPEPT_SER_SER"/>
    <property type="match status" value="1"/>
</dbReference>
<keyword evidence="9" id="KW-1185">Reference proteome</keyword>